<dbReference type="InterPro" id="IPR036770">
    <property type="entry name" value="Ankyrin_rpt-contain_sf"/>
</dbReference>
<evidence type="ECO:0000313" key="5">
    <source>
        <dbReference type="EMBL" id="KAF7503058.1"/>
    </source>
</evidence>
<dbReference type="Proteomes" id="UP000606974">
    <property type="component" value="Unassembled WGS sequence"/>
</dbReference>
<feature type="region of interest" description="Disordered" evidence="3">
    <location>
        <begin position="1"/>
        <end position="75"/>
    </location>
</feature>
<gene>
    <name evidence="5" type="ORF">GJ744_004696</name>
</gene>
<dbReference type="EMBL" id="JAACFV010000200">
    <property type="protein sequence ID" value="KAF7503058.1"/>
    <property type="molecule type" value="Genomic_DNA"/>
</dbReference>
<dbReference type="Pfam" id="PF00023">
    <property type="entry name" value="Ank"/>
    <property type="match status" value="1"/>
</dbReference>
<dbReference type="GO" id="GO:0004190">
    <property type="term" value="F:aspartic-type endopeptidase activity"/>
    <property type="evidence" value="ECO:0007669"/>
    <property type="project" value="InterPro"/>
</dbReference>
<dbReference type="InterPro" id="IPR002110">
    <property type="entry name" value="Ankyrin_rpt"/>
</dbReference>
<dbReference type="PANTHER" id="PTHR24189">
    <property type="entry name" value="MYOTROPHIN"/>
    <property type="match status" value="1"/>
</dbReference>
<evidence type="ECO:0000313" key="6">
    <source>
        <dbReference type="Proteomes" id="UP000606974"/>
    </source>
</evidence>
<dbReference type="SMART" id="SM00248">
    <property type="entry name" value="ANK"/>
    <property type="match status" value="3"/>
</dbReference>
<dbReference type="PROSITE" id="PS50175">
    <property type="entry name" value="ASP_PROT_RETROV"/>
    <property type="match status" value="1"/>
</dbReference>
<protein>
    <recommendedName>
        <fullName evidence="4">Peptidase A2 domain-containing protein</fullName>
    </recommendedName>
</protein>
<name>A0A8H7A5Q5_9EURO</name>
<feature type="domain" description="Peptidase A2" evidence="4">
    <location>
        <begin position="322"/>
        <end position="364"/>
    </location>
</feature>
<evidence type="ECO:0000256" key="1">
    <source>
        <dbReference type="ARBA" id="ARBA00022737"/>
    </source>
</evidence>
<feature type="compositionally biased region" description="Basic residues" evidence="3">
    <location>
        <begin position="49"/>
        <end position="58"/>
    </location>
</feature>
<proteinExistence type="predicted"/>
<evidence type="ECO:0000256" key="3">
    <source>
        <dbReference type="SAM" id="MobiDB-lite"/>
    </source>
</evidence>
<evidence type="ECO:0000256" key="2">
    <source>
        <dbReference type="ARBA" id="ARBA00023043"/>
    </source>
</evidence>
<accession>A0A8H7A5Q5</accession>
<keyword evidence="6" id="KW-1185">Reference proteome</keyword>
<reference evidence="5" key="1">
    <citation type="submission" date="2020-02" db="EMBL/GenBank/DDBJ databases">
        <authorList>
            <person name="Palmer J.M."/>
        </authorList>
    </citation>
    <scope>NUCLEOTIDE SEQUENCE</scope>
    <source>
        <strain evidence="5">EPUS1.4</strain>
        <tissue evidence="5">Thallus</tissue>
    </source>
</reference>
<dbReference type="PANTHER" id="PTHR24189:SF50">
    <property type="entry name" value="ANKYRIN REPEAT AND SOCS BOX PROTEIN 2"/>
    <property type="match status" value="1"/>
</dbReference>
<sequence>MISSQLRDPSGMPLRSRDVGSRSSIRSRRQHLRSSSSDDNDQYAALYAHPHRHRRSRSRTQSPIRGHQGTFNSRVSRPDFKKDILTICRRGEIRMLDKMFYDASLVPARPDELPTTDEMVLEALDAPSTGMLSTIVRRDPTYKWSDLAIIKAIEKDKAYDPPLYLDAFLYLGLSPYTVWDKDVEHHDALMWAIRSGSAEFVAMLLCAGADPNGGKFRKVFSHIAVATGIWQIARRPQFAIAYNLIKHGANPNGTGALQWAVGMLAFEKIKEGRVPWEANKIAQMLIEQGHADINETPRKNPEYPTLRHALGEATFYENVEFIEYLLDHGADPSIRPEKDGLTAWEIAVSEDGLPSVIDALVGKGVSPATLWGILRP</sequence>
<keyword evidence="2" id="KW-0040">ANK repeat</keyword>
<comment type="caution">
    <text evidence="5">The sequence shown here is derived from an EMBL/GenBank/DDBJ whole genome shotgun (WGS) entry which is preliminary data.</text>
</comment>
<organism evidence="5 6">
    <name type="scientific">Endocarpon pusillum</name>
    <dbReference type="NCBI Taxonomy" id="364733"/>
    <lineage>
        <taxon>Eukaryota</taxon>
        <taxon>Fungi</taxon>
        <taxon>Dikarya</taxon>
        <taxon>Ascomycota</taxon>
        <taxon>Pezizomycotina</taxon>
        <taxon>Eurotiomycetes</taxon>
        <taxon>Chaetothyriomycetidae</taxon>
        <taxon>Verrucariales</taxon>
        <taxon>Verrucariaceae</taxon>
        <taxon>Endocarpon</taxon>
    </lineage>
</organism>
<evidence type="ECO:0000259" key="4">
    <source>
        <dbReference type="PROSITE" id="PS50175"/>
    </source>
</evidence>
<keyword evidence="1" id="KW-0677">Repeat</keyword>
<dbReference type="InterPro" id="IPR001995">
    <property type="entry name" value="Peptidase_A2_cat"/>
</dbReference>
<dbReference type="GO" id="GO:0006508">
    <property type="term" value="P:proteolysis"/>
    <property type="evidence" value="ECO:0007669"/>
    <property type="project" value="InterPro"/>
</dbReference>
<dbReference type="Gene3D" id="1.25.40.20">
    <property type="entry name" value="Ankyrin repeat-containing domain"/>
    <property type="match status" value="1"/>
</dbReference>
<dbReference type="InterPro" id="IPR050745">
    <property type="entry name" value="Multifunctional_regulatory"/>
</dbReference>
<dbReference type="OrthoDB" id="426293at2759"/>
<dbReference type="AlphaFoldDB" id="A0A8H7A5Q5"/>
<dbReference type="SUPFAM" id="SSF48403">
    <property type="entry name" value="Ankyrin repeat"/>
    <property type="match status" value="1"/>
</dbReference>